<comment type="similarity">
    <text evidence="1 5">Belongs to the peptidase S8 family.</text>
</comment>
<feature type="active site" description="Charge relay system" evidence="5">
    <location>
        <position position="156"/>
    </location>
</feature>
<dbReference type="InterPro" id="IPR003137">
    <property type="entry name" value="PA_domain"/>
</dbReference>
<reference evidence="12" key="1">
    <citation type="submission" date="2024-03" db="EMBL/GenBank/DDBJ databases">
        <authorList>
            <consortium name="ELIXIR-Norway"/>
            <consortium name="Elixir Norway"/>
        </authorList>
    </citation>
    <scope>NUCLEOTIDE SEQUENCE</scope>
</reference>
<feature type="region of interest" description="Disordered" evidence="6">
    <location>
        <begin position="215"/>
        <end position="239"/>
    </location>
</feature>
<proteinExistence type="inferred from homology"/>
<evidence type="ECO:0000256" key="2">
    <source>
        <dbReference type="ARBA" id="ARBA00022670"/>
    </source>
</evidence>
<keyword evidence="3 5" id="KW-0378">Hydrolase</keyword>
<keyword evidence="2 5" id="KW-0645">Protease</keyword>
<feature type="active site" description="Charge relay system" evidence="5">
    <location>
        <position position="567"/>
    </location>
</feature>
<dbReference type="InterPro" id="IPR010259">
    <property type="entry name" value="S8pro/Inhibitor_I9"/>
</dbReference>
<dbReference type="PROSITE" id="PS00138">
    <property type="entry name" value="SUBTILASE_SER"/>
    <property type="match status" value="1"/>
</dbReference>
<evidence type="ECO:0000259" key="8">
    <source>
        <dbReference type="Pfam" id="PF00082"/>
    </source>
</evidence>
<dbReference type="Pfam" id="PF02225">
    <property type="entry name" value="PA"/>
    <property type="match status" value="1"/>
</dbReference>
<evidence type="ECO:0000313" key="13">
    <source>
        <dbReference type="Proteomes" id="UP001497522"/>
    </source>
</evidence>
<protein>
    <recommendedName>
        <fullName evidence="14">Subtilisin-like protease</fullName>
    </recommendedName>
</protein>
<name>A0ABP1BYX3_9BRYO</name>
<dbReference type="Gene3D" id="3.40.50.200">
    <property type="entry name" value="Peptidase S8/S53 domain"/>
    <property type="match status" value="1"/>
</dbReference>
<feature type="domain" description="Peptidase S8/S53" evidence="8">
    <location>
        <begin position="147"/>
        <end position="613"/>
    </location>
</feature>
<dbReference type="Pfam" id="PF17766">
    <property type="entry name" value="fn3_6"/>
    <property type="match status" value="1"/>
</dbReference>
<feature type="domain" description="Subtilisin-like protease fibronectin type-III" evidence="11">
    <location>
        <begin position="681"/>
        <end position="786"/>
    </location>
</feature>
<dbReference type="PROSITE" id="PS51892">
    <property type="entry name" value="SUBTILASE"/>
    <property type="match status" value="1"/>
</dbReference>
<evidence type="ECO:0000313" key="12">
    <source>
        <dbReference type="EMBL" id="CAK9881678.1"/>
    </source>
</evidence>
<dbReference type="InterPro" id="IPR045051">
    <property type="entry name" value="SBT"/>
</dbReference>
<dbReference type="PANTHER" id="PTHR10795">
    <property type="entry name" value="PROPROTEIN CONVERTASE SUBTILISIN/KEXIN"/>
    <property type="match status" value="1"/>
</dbReference>
<evidence type="ECO:0000259" key="11">
    <source>
        <dbReference type="Pfam" id="PF17766"/>
    </source>
</evidence>
<feature type="compositionally biased region" description="Basic and acidic residues" evidence="6">
    <location>
        <begin position="218"/>
        <end position="230"/>
    </location>
</feature>
<organism evidence="12 13">
    <name type="scientific">Sphagnum jensenii</name>
    <dbReference type="NCBI Taxonomy" id="128206"/>
    <lineage>
        <taxon>Eukaryota</taxon>
        <taxon>Viridiplantae</taxon>
        <taxon>Streptophyta</taxon>
        <taxon>Embryophyta</taxon>
        <taxon>Bryophyta</taxon>
        <taxon>Sphagnophytina</taxon>
        <taxon>Sphagnopsida</taxon>
        <taxon>Sphagnales</taxon>
        <taxon>Sphagnaceae</taxon>
        <taxon>Sphagnum</taxon>
    </lineage>
</organism>
<evidence type="ECO:0000259" key="9">
    <source>
        <dbReference type="Pfam" id="PF02225"/>
    </source>
</evidence>
<dbReference type="InterPro" id="IPR034197">
    <property type="entry name" value="Peptidases_S8_3"/>
</dbReference>
<feature type="signal peptide" evidence="7">
    <location>
        <begin position="1"/>
        <end position="21"/>
    </location>
</feature>
<dbReference type="InterPro" id="IPR000209">
    <property type="entry name" value="Peptidase_S8/S53_dom"/>
</dbReference>
<dbReference type="InterPro" id="IPR015500">
    <property type="entry name" value="Peptidase_S8_subtilisin-rel"/>
</dbReference>
<dbReference type="InterPro" id="IPR023828">
    <property type="entry name" value="Peptidase_S8_Ser-AS"/>
</dbReference>
<evidence type="ECO:0000256" key="6">
    <source>
        <dbReference type="SAM" id="MobiDB-lite"/>
    </source>
</evidence>
<keyword evidence="7" id="KW-0732">Signal</keyword>
<dbReference type="Pfam" id="PF05922">
    <property type="entry name" value="Inhibitor_I9"/>
    <property type="match status" value="1"/>
</dbReference>
<dbReference type="Gene3D" id="3.30.70.80">
    <property type="entry name" value="Peptidase S8 propeptide/proteinase inhibitor I9"/>
    <property type="match status" value="1"/>
</dbReference>
<evidence type="ECO:0000256" key="3">
    <source>
        <dbReference type="ARBA" id="ARBA00022801"/>
    </source>
</evidence>
<feature type="domain" description="Inhibitor I9" evidence="10">
    <location>
        <begin position="33"/>
        <end position="124"/>
    </location>
</feature>
<gene>
    <name evidence="12" type="ORF">CSSPJE1EN2_LOCUS23034</name>
</gene>
<evidence type="ECO:0000256" key="4">
    <source>
        <dbReference type="ARBA" id="ARBA00022825"/>
    </source>
</evidence>
<dbReference type="InterPro" id="IPR041469">
    <property type="entry name" value="Subtilisin-like_FN3"/>
</dbReference>
<keyword evidence="13" id="KW-1185">Reference proteome</keyword>
<dbReference type="EMBL" id="OZ023709">
    <property type="protein sequence ID" value="CAK9881678.1"/>
    <property type="molecule type" value="Genomic_DNA"/>
</dbReference>
<accession>A0ABP1BYX3</accession>
<dbReference type="Proteomes" id="UP001497522">
    <property type="component" value="Chromosome 8"/>
</dbReference>
<feature type="active site" description="Charge relay system" evidence="5">
    <location>
        <position position="229"/>
    </location>
</feature>
<dbReference type="InterPro" id="IPR037045">
    <property type="entry name" value="S8pro/Inhibitor_I9_sf"/>
</dbReference>
<evidence type="ECO:0000256" key="1">
    <source>
        <dbReference type="ARBA" id="ARBA00011073"/>
    </source>
</evidence>
<dbReference type="PRINTS" id="PR00723">
    <property type="entry name" value="SUBTILISIN"/>
</dbReference>
<dbReference type="Gene3D" id="2.60.40.2310">
    <property type="match status" value="1"/>
</dbReference>
<feature type="chain" id="PRO_5047042748" description="Subtilisin-like protease" evidence="7">
    <location>
        <begin position="22"/>
        <end position="792"/>
    </location>
</feature>
<evidence type="ECO:0000259" key="10">
    <source>
        <dbReference type="Pfam" id="PF05922"/>
    </source>
</evidence>
<keyword evidence="4 5" id="KW-0720">Serine protease</keyword>
<dbReference type="SUPFAM" id="SSF52743">
    <property type="entry name" value="Subtilisin-like"/>
    <property type="match status" value="1"/>
</dbReference>
<dbReference type="Gene3D" id="3.50.30.30">
    <property type="match status" value="1"/>
</dbReference>
<dbReference type="CDD" id="cd04852">
    <property type="entry name" value="Peptidases_S8_3"/>
    <property type="match status" value="1"/>
</dbReference>
<dbReference type="Pfam" id="PF00082">
    <property type="entry name" value="Peptidase_S8"/>
    <property type="match status" value="1"/>
</dbReference>
<dbReference type="InterPro" id="IPR036852">
    <property type="entry name" value="Peptidase_S8/S53_dom_sf"/>
</dbReference>
<sequence length="792" mass="83885">MAGRYIGWLCFAAIIFVGAAAMPLTMESSRSRTYIVQMGYHEAANLFASKTSWYSSVLESVKLQALEGAQILERVSAVGPEGLMHVYDTVFHGFSAKLTPREASYMESMPGVLSLYPDGVKQLHTTRTPEFLGLSTTNGLWPESDYGEDVIIGVLDTGVWPESSSFSDHDMGPVPERWRGICESGTAFSSSACNKKLIGARFFCQGYEAASGPMNESLEYRSPRDSEGHGTHTSSTAGGRDVANASLLGYAEGTARGMAPLARIAVYKICWEVGCYDSDILAAFDRAVADGVDIISLSVGGGVVPYSVDSIAIGSFGASKQGIFVSCSAGNKGPGPFTVSNIAPWIMTVGASTLDRAFPANVLLNDGTTVHGVSLYSGPGIGNEPLPLIYSADAGKEDDSGLNTKESARVCLAGSLDPNLVSGKVVLCERGSNARVEKGAAVLAAGGAGMILANTEIDGEGLIADSHVLPATSVGNNGGQVILSYIRTVKDPKVMIEFEGTVLNVKPAPVVASFSSRGPNSETPQILKPDVVGPGVNILAAWTGAAGPTGLAFDTRRVNFNLISGTSMSCPHISGISALLRAAHPDWSPAAIKSALMTTASRFDNSKGILYDEATGNVSSPFDFGAGAVQPQKANNPGLVYDIVTRDYVNLLCALKYTPKQIQVLNIETVVCPSTAILPNNFNYPSFAAIFEATALVPQSATFIRTVTNVGLPNSTYTFSTLSPEGVTITVEPEILVFTALHEKQTFTLHVEVKWQGELSPNERDTKFAYLTWTDGIHDVQSPIAITRNRSF</sequence>
<dbReference type="CDD" id="cd02120">
    <property type="entry name" value="PA_subtilisin_like"/>
    <property type="match status" value="1"/>
</dbReference>
<evidence type="ECO:0000256" key="7">
    <source>
        <dbReference type="SAM" id="SignalP"/>
    </source>
</evidence>
<evidence type="ECO:0008006" key="14">
    <source>
        <dbReference type="Google" id="ProtNLM"/>
    </source>
</evidence>
<feature type="domain" description="PA" evidence="9">
    <location>
        <begin position="409"/>
        <end position="480"/>
    </location>
</feature>
<evidence type="ECO:0000256" key="5">
    <source>
        <dbReference type="PROSITE-ProRule" id="PRU01240"/>
    </source>
</evidence>